<dbReference type="Pfam" id="PF00583">
    <property type="entry name" value="Acetyltransf_1"/>
    <property type="match status" value="1"/>
</dbReference>
<keyword evidence="3" id="KW-0808">Transferase</keyword>
<reference evidence="3" key="2">
    <citation type="submission" date="2021-09" db="EMBL/GenBank/DDBJ databases">
        <authorList>
            <person name="Gilroy R."/>
        </authorList>
    </citation>
    <scope>NUCLEOTIDE SEQUENCE</scope>
    <source>
        <strain evidence="3">ChiGjej5B5-7349</strain>
    </source>
</reference>
<dbReference type="EMBL" id="DYUK01000199">
    <property type="protein sequence ID" value="HJG80597.1"/>
    <property type="molecule type" value="Genomic_DNA"/>
</dbReference>
<comment type="caution">
    <text evidence="3">The sequence shown here is derived from an EMBL/GenBank/DDBJ whole genome shotgun (WGS) entry which is preliminary data.</text>
</comment>
<proteinExistence type="predicted"/>
<protein>
    <submittedName>
        <fullName evidence="3">GNAT family N-acetyltransferase</fullName>
        <ecNumber evidence="3">2.3.1.-</ecNumber>
    </submittedName>
</protein>
<evidence type="ECO:0000313" key="4">
    <source>
        <dbReference type="Proteomes" id="UP000784435"/>
    </source>
</evidence>
<gene>
    <name evidence="3" type="ORF">K8V08_09330</name>
</gene>
<feature type="region of interest" description="Disordered" evidence="1">
    <location>
        <begin position="246"/>
        <end position="286"/>
    </location>
</feature>
<organism evidence="3 4">
    <name type="scientific">Brevibacterium senegalense</name>
    <dbReference type="NCBI Taxonomy" id="1033736"/>
    <lineage>
        <taxon>Bacteria</taxon>
        <taxon>Bacillati</taxon>
        <taxon>Actinomycetota</taxon>
        <taxon>Actinomycetes</taxon>
        <taxon>Micrococcales</taxon>
        <taxon>Brevibacteriaceae</taxon>
        <taxon>Brevibacterium</taxon>
    </lineage>
</organism>
<dbReference type="SUPFAM" id="SSF55729">
    <property type="entry name" value="Acyl-CoA N-acyltransferases (Nat)"/>
    <property type="match status" value="1"/>
</dbReference>
<evidence type="ECO:0000259" key="2">
    <source>
        <dbReference type="PROSITE" id="PS51186"/>
    </source>
</evidence>
<reference evidence="3" key="1">
    <citation type="journal article" date="2021" name="PeerJ">
        <title>Extensive microbial diversity within the chicken gut microbiome revealed by metagenomics and culture.</title>
        <authorList>
            <person name="Gilroy R."/>
            <person name="Ravi A."/>
            <person name="Getino M."/>
            <person name="Pursley I."/>
            <person name="Horton D.L."/>
            <person name="Alikhan N.F."/>
            <person name="Baker D."/>
            <person name="Gharbi K."/>
            <person name="Hall N."/>
            <person name="Watson M."/>
            <person name="Adriaenssens E.M."/>
            <person name="Foster-Nyarko E."/>
            <person name="Jarju S."/>
            <person name="Secka A."/>
            <person name="Antonio M."/>
            <person name="Oren A."/>
            <person name="Chaudhuri R.R."/>
            <person name="La Ragione R."/>
            <person name="Hildebrand F."/>
            <person name="Pallen M.J."/>
        </authorList>
    </citation>
    <scope>NUCLEOTIDE SEQUENCE</scope>
    <source>
        <strain evidence="3">ChiGjej5B5-7349</strain>
    </source>
</reference>
<dbReference type="Proteomes" id="UP000784435">
    <property type="component" value="Unassembled WGS sequence"/>
</dbReference>
<feature type="compositionally biased region" description="Low complexity" evidence="1">
    <location>
        <begin position="276"/>
        <end position="286"/>
    </location>
</feature>
<sequence>MSSSTPAPSSVTIRPWRDGDDRALAQVLPDPSSPAQLAARALLREPGASPLTRTVIATVGGVVVGAAAIAESSAHPTRAWVHVEVAPGERRAGVGSALLAAAVAEAAGTSLDGLGLRTRLAAGDEGAGAFARAVGFTDLFTTRIVRIEAGALGAAGLDRTEDLQVIDTGSVALTQAFAGWYERVNAQDPAAQMSIGQVNTRFLSEAAGAHGAALWRPRGDVGDENINKRPVTAFAVSYAQERGEAAGAGAPGAAGSGAGQPGAGGPGAGGTGVDGSGAAASAMSDPTAAGGDHVFAVAGGEDATELTVGSVDGNLEDLRSLIARLSVDTPVVVEVTDAMETERELVDQLVEAGSARVLESYTTLVRD</sequence>
<dbReference type="GO" id="GO:0016747">
    <property type="term" value="F:acyltransferase activity, transferring groups other than amino-acyl groups"/>
    <property type="evidence" value="ECO:0007669"/>
    <property type="project" value="InterPro"/>
</dbReference>
<dbReference type="EC" id="2.3.1.-" evidence="3"/>
<keyword evidence="3" id="KW-0012">Acyltransferase</keyword>
<dbReference type="Gene3D" id="3.40.630.30">
    <property type="match status" value="1"/>
</dbReference>
<feature type="domain" description="N-acetyltransferase" evidence="2">
    <location>
        <begin position="11"/>
        <end position="150"/>
    </location>
</feature>
<dbReference type="PROSITE" id="PS51186">
    <property type="entry name" value="GNAT"/>
    <property type="match status" value="1"/>
</dbReference>
<accession>A0A921MF19</accession>
<evidence type="ECO:0000256" key="1">
    <source>
        <dbReference type="SAM" id="MobiDB-lite"/>
    </source>
</evidence>
<name>A0A921MF19_9MICO</name>
<dbReference type="AlphaFoldDB" id="A0A921MF19"/>
<feature type="compositionally biased region" description="Gly residues" evidence="1">
    <location>
        <begin position="249"/>
        <end position="275"/>
    </location>
</feature>
<evidence type="ECO:0000313" key="3">
    <source>
        <dbReference type="EMBL" id="HJG80597.1"/>
    </source>
</evidence>
<dbReference type="InterPro" id="IPR016181">
    <property type="entry name" value="Acyl_CoA_acyltransferase"/>
</dbReference>
<dbReference type="InterPro" id="IPR000182">
    <property type="entry name" value="GNAT_dom"/>
</dbReference>